<dbReference type="InterPro" id="IPR048389">
    <property type="entry name" value="YciQ-like_C"/>
</dbReference>
<keyword evidence="7" id="KW-1185">Reference proteome</keyword>
<evidence type="ECO:0000256" key="2">
    <source>
        <dbReference type="SAM" id="Phobius"/>
    </source>
</evidence>
<name>A0A934Q698_9MICO</name>
<dbReference type="Pfam" id="PF20990">
    <property type="entry name" value="DUF2207_C"/>
    <property type="match status" value="1"/>
</dbReference>
<comment type="caution">
    <text evidence="6">The sequence shown here is derived from an EMBL/GenBank/DDBJ whole genome shotgun (WGS) entry which is preliminary data.</text>
</comment>
<feature type="chain" id="PRO_5037734942" evidence="3">
    <location>
        <begin position="36"/>
        <end position="606"/>
    </location>
</feature>
<evidence type="ECO:0000256" key="3">
    <source>
        <dbReference type="SAM" id="SignalP"/>
    </source>
</evidence>
<evidence type="ECO:0000259" key="4">
    <source>
        <dbReference type="Pfam" id="PF09972"/>
    </source>
</evidence>
<dbReference type="RefSeq" id="WP_200114108.1">
    <property type="nucleotide sequence ID" value="NZ_JAEHOH010000005.1"/>
</dbReference>
<keyword evidence="2" id="KW-0812">Transmembrane</keyword>
<feature type="transmembrane region" description="Helical" evidence="2">
    <location>
        <begin position="250"/>
        <end position="273"/>
    </location>
</feature>
<feature type="domain" description="Predicted membrane protein YciQ-like C-terminal" evidence="5">
    <location>
        <begin position="289"/>
        <end position="536"/>
    </location>
</feature>
<organism evidence="6 7">
    <name type="scientific">Leucobacter chromiisoli</name>
    <dbReference type="NCBI Taxonomy" id="2796471"/>
    <lineage>
        <taxon>Bacteria</taxon>
        <taxon>Bacillati</taxon>
        <taxon>Actinomycetota</taxon>
        <taxon>Actinomycetes</taxon>
        <taxon>Micrococcales</taxon>
        <taxon>Microbacteriaceae</taxon>
        <taxon>Leucobacter</taxon>
    </lineage>
</organism>
<dbReference type="EMBL" id="JAEHOH010000005">
    <property type="protein sequence ID" value="MBK0418183.1"/>
    <property type="molecule type" value="Genomic_DNA"/>
</dbReference>
<evidence type="ECO:0000256" key="1">
    <source>
        <dbReference type="SAM" id="MobiDB-lite"/>
    </source>
</evidence>
<keyword evidence="2" id="KW-1133">Transmembrane helix</keyword>
<feature type="signal peptide" evidence="3">
    <location>
        <begin position="1"/>
        <end position="35"/>
    </location>
</feature>
<feature type="transmembrane region" description="Helical" evidence="2">
    <location>
        <begin position="442"/>
        <end position="462"/>
    </location>
</feature>
<evidence type="ECO:0000313" key="6">
    <source>
        <dbReference type="EMBL" id="MBK0418183.1"/>
    </source>
</evidence>
<dbReference type="AlphaFoldDB" id="A0A934Q698"/>
<dbReference type="InterPro" id="IPR018702">
    <property type="entry name" value="DUF2207"/>
</dbReference>
<feature type="domain" description="DUF2207" evidence="4">
    <location>
        <begin position="60"/>
        <end position="229"/>
    </location>
</feature>
<protein>
    <submittedName>
        <fullName evidence="6">DUF2207 domain-containing protein</fullName>
    </submittedName>
</protein>
<feature type="transmembrane region" description="Helical" evidence="2">
    <location>
        <begin position="415"/>
        <end position="436"/>
    </location>
</feature>
<sequence length="606" mass="64238">MKNSRRMLRGLVLAAMFGTAALLGVGAAPPPPAQADVSDFSYDRWDVDYRIGVDDAGRAVARVTETLTARFPDYDQNRGLVRGLPDDYEGASTDPRDFSVTDASGAPVPFEVEHDDGFTAVLTGDDSYVHGVQTYVIEYTLSDVILARDDGEADEFYWDLTDFEHRQRIDAFSAEIEFSPELAARLNGDARCYSGPAESTDECGVTGGEGGFRISVPGLGPGEGVTVAIGLEPGSVEQPPQRLPAPLLDVLPLVVSGAGLAAGAAGLFAIGGLKRKKRKSGRGTVVAQYDVPRSLPPLIAASVAGTSTSAPAAEIVHLAVSGAIRIEEGEETRGLFGPKQGQPVLRVLDPARAEDPLDRTTMRHLFATLEPGVAFELPQKDDAFGKRMSELASMGGKEALQRGYFTKERSPAGRVLGFVALGLAVVIAVLTVLGFASGRESAVPVIGIIAGFLSFAFGIAAISKQRVYTPVGAEWREYLEGVELFIKVAEADRLQMLQSYQGAERRQDGTVDVIELYEKLLPYAMLFNLEKEWSRVLEVKYREQPGYVPVWYPGVAAHGIGDLTSTISSFTSSLTSSVSYTSSSSGGSSGGGFSGGGGGGGFSGGR</sequence>
<keyword evidence="3" id="KW-0732">Signal</keyword>
<feature type="region of interest" description="Disordered" evidence="1">
    <location>
        <begin position="581"/>
        <end position="606"/>
    </location>
</feature>
<reference evidence="6" key="1">
    <citation type="submission" date="2020-12" db="EMBL/GenBank/DDBJ databases">
        <title>Leucobacter sp. CAS1, isolated from Chromium sludge.</title>
        <authorList>
            <person name="Xu Z."/>
        </authorList>
    </citation>
    <scope>NUCLEOTIDE SEQUENCE</scope>
    <source>
        <strain evidence="6">CSA1</strain>
    </source>
</reference>
<evidence type="ECO:0000259" key="5">
    <source>
        <dbReference type="Pfam" id="PF20990"/>
    </source>
</evidence>
<dbReference type="Pfam" id="PF09972">
    <property type="entry name" value="DUF2207"/>
    <property type="match status" value="1"/>
</dbReference>
<feature type="compositionally biased region" description="Gly residues" evidence="1">
    <location>
        <begin position="587"/>
        <end position="606"/>
    </location>
</feature>
<keyword evidence="2" id="KW-0472">Membrane</keyword>
<dbReference type="Proteomes" id="UP000608530">
    <property type="component" value="Unassembled WGS sequence"/>
</dbReference>
<evidence type="ECO:0000313" key="7">
    <source>
        <dbReference type="Proteomes" id="UP000608530"/>
    </source>
</evidence>
<proteinExistence type="predicted"/>
<gene>
    <name evidence="6" type="ORF">JD276_03960</name>
</gene>
<accession>A0A934Q698</accession>